<organism evidence="2 3">
    <name type="scientific">Triticum urartu</name>
    <name type="common">Red wild einkorn</name>
    <name type="synonym">Crithodium urartu</name>
    <dbReference type="NCBI Taxonomy" id="4572"/>
    <lineage>
        <taxon>Eukaryota</taxon>
        <taxon>Viridiplantae</taxon>
        <taxon>Streptophyta</taxon>
        <taxon>Embryophyta</taxon>
        <taxon>Tracheophyta</taxon>
        <taxon>Spermatophyta</taxon>
        <taxon>Magnoliopsida</taxon>
        <taxon>Liliopsida</taxon>
        <taxon>Poales</taxon>
        <taxon>Poaceae</taxon>
        <taxon>BOP clade</taxon>
        <taxon>Pooideae</taxon>
        <taxon>Triticodae</taxon>
        <taxon>Triticeae</taxon>
        <taxon>Triticinae</taxon>
        <taxon>Triticum</taxon>
    </lineage>
</organism>
<proteinExistence type="predicted"/>
<reference evidence="3" key="1">
    <citation type="journal article" date="2013" name="Nature">
        <title>Draft genome of the wheat A-genome progenitor Triticum urartu.</title>
        <authorList>
            <person name="Ling H.Q."/>
            <person name="Zhao S."/>
            <person name="Liu D."/>
            <person name="Wang J."/>
            <person name="Sun H."/>
            <person name="Zhang C."/>
            <person name="Fan H."/>
            <person name="Li D."/>
            <person name="Dong L."/>
            <person name="Tao Y."/>
            <person name="Gao C."/>
            <person name="Wu H."/>
            <person name="Li Y."/>
            <person name="Cui Y."/>
            <person name="Guo X."/>
            <person name="Zheng S."/>
            <person name="Wang B."/>
            <person name="Yu K."/>
            <person name="Liang Q."/>
            <person name="Yang W."/>
            <person name="Lou X."/>
            <person name="Chen J."/>
            <person name="Feng M."/>
            <person name="Jian J."/>
            <person name="Zhang X."/>
            <person name="Luo G."/>
            <person name="Jiang Y."/>
            <person name="Liu J."/>
            <person name="Wang Z."/>
            <person name="Sha Y."/>
            <person name="Zhang B."/>
            <person name="Wu H."/>
            <person name="Tang D."/>
            <person name="Shen Q."/>
            <person name="Xue P."/>
            <person name="Zou S."/>
            <person name="Wang X."/>
            <person name="Liu X."/>
            <person name="Wang F."/>
            <person name="Yang Y."/>
            <person name="An X."/>
            <person name="Dong Z."/>
            <person name="Zhang K."/>
            <person name="Zhang X."/>
            <person name="Luo M.C."/>
            <person name="Dvorak J."/>
            <person name="Tong Y."/>
            <person name="Wang J."/>
            <person name="Yang H."/>
            <person name="Li Z."/>
            <person name="Wang D."/>
            <person name="Zhang A."/>
            <person name="Wang J."/>
        </authorList>
    </citation>
    <scope>NUCLEOTIDE SEQUENCE</scope>
    <source>
        <strain evidence="3">cv. G1812</strain>
    </source>
</reference>
<reference evidence="2" key="3">
    <citation type="submission" date="2022-06" db="UniProtKB">
        <authorList>
            <consortium name="EnsemblPlants"/>
        </authorList>
    </citation>
    <scope>IDENTIFICATION</scope>
</reference>
<keyword evidence="3" id="KW-1185">Reference proteome</keyword>
<evidence type="ECO:0000313" key="2">
    <source>
        <dbReference type="EnsemblPlants" id="TuG1812G0500002659.01.T02"/>
    </source>
</evidence>
<feature type="compositionally biased region" description="Basic and acidic residues" evidence="1">
    <location>
        <begin position="77"/>
        <end position="86"/>
    </location>
</feature>
<dbReference type="AlphaFoldDB" id="A0A8R7UG79"/>
<reference evidence="2" key="2">
    <citation type="submission" date="2018-03" db="EMBL/GenBank/DDBJ databases">
        <title>The Triticum urartu genome reveals the dynamic nature of wheat genome evolution.</title>
        <authorList>
            <person name="Ling H."/>
            <person name="Ma B."/>
            <person name="Shi X."/>
            <person name="Liu H."/>
            <person name="Dong L."/>
            <person name="Sun H."/>
            <person name="Cao Y."/>
            <person name="Gao Q."/>
            <person name="Zheng S."/>
            <person name="Li Y."/>
            <person name="Yu Y."/>
            <person name="Du H."/>
            <person name="Qi M."/>
            <person name="Li Y."/>
            <person name="Yu H."/>
            <person name="Cui Y."/>
            <person name="Wang N."/>
            <person name="Chen C."/>
            <person name="Wu H."/>
            <person name="Zhao Y."/>
            <person name="Zhang J."/>
            <person name="Li Y."/>
            <person name="Zhou W."/>
            <person name="Zhang B."/>
            <person name="Hu W."/>
            <person name="Eijk M."/>
            <person name="Tang J."/>
            <person name="Witsenboer H."/>
            <person name="Zhao S."/>
            <person name="Li Z."/>
            <person name="Zhang A."/>
            <person name="Wang D."/>
            <person name="Liang C."/>
        </authorList>
    </citation>
    <scope>NUCLEOTIDE SEQUENCE [LARGE SCALE GENOMIC DNA]</scope>
    <source>
        <strain evidence="2">cv. G1812</strain>
    </source>
</reference>
<dbReference type="EnsemblPlants" id="TuG1812G0500002659.01.T02">
    <property type="protein sequence ID" value="TuG1812G0500002659.01.T02"/>
    <property type="gene ID" value="TuG1812G0500002659.01"/>
</dbReference>
<protein>
    <submittedName>
        <fullName evidence="2">Uncharacterized protein</fullName>
    </submittedName>
</protein>
<name>A0A8R7UG79_TRIUA</name>
<evidence type="ECO:0000313" key="3">
    <source>
        <dbReference type="Proteomes" id="UP000015106"/>
    </source>
</evidence>
<dbReference type="Proteomes" id="UP000015106">
    <property type="component" value="Chromosome 5"/>
</dbReference>
<dbReference type="Gramene" id="TuG1812G0500002659.01.T02">
    <property type="protein sequence ID" value="TuG1812G0500002659.01.T02"/>
    <property type="gene ID" value="TuG1812G0500002659.01"/>
</dbReference>
<feature type="region of interest" description="Disordered" evidence="1">
    <location>
        <begin position="58"/>
        <end position="90"/>
    </location>
</feature>
<accession>A0A8R7UG79</accession>
<evidence type="ECO:0000256" key="1">
    <source>
        <dbReference type="SAM" id="MobiDB-lite"/>
    </source>
</evidence>
<sequence>MAASPPPTKVVAGAEDGNSSSAIPKIQPTEAKVGEEKAAAMEATSWFGRFGQLYLALSSSAPRRSRQKPRGGRPPVQRRELLRRQSQDPPAARRKCLCEDILARPLWPVLLPRPPCTAHPHLTVKQKHLRETEDICAAAQLLYETEKTNSMERLEIICCMFIKR</sequence>
<feature type="region of interest" description="Disordered" evidence="1">
    <location>
        <begin position="1"/>
        <end position="35"/>
    </location>
</feature>